<dbReference type="GO" id="GO:0008270">
    <property type="term" value="F:zinc ion binding"/>
    <property type="evidence" value="ECO:0007669"/>
    <property type="project" value="UniProtKB-KW"/>
</dbReference>
<sequence>MSPDGDNTGAPILDQRWNGAPGGILLEKDFIRFLLSSFIHFSQVSRSGSNYRNQFGIWITPARLGSSMKTTIYLQFNFKLLSTCFLTVLIISLTLAVDHYKVLSVGRNANLQTIKQAYRKLSKKWHPDKNPSNEEAEKKFLQVSEAFQVLSNPKLRAIYDQHGEEGLKRHAQGGSSGGDPFDIFRQFFGGDGHQGHEERKAPTLVTELEVELEDVYAGRSINFEINRQILCPSCQGSGARKPSDINECETCGGHGVRIIRHQLGPGIFQQMQMQCDACGGRGRTITHKCSQCHGQQTLEQVNSLVVDLDRGTSDGHEELFEGEGDEAPEVEAGDVLLRIRIKKQSGGGFRRLQDNLYWKETLSLDEALLGFSRKVTHLDGHNITISRKAVTQPGFVDVIEGEGMPRYQSLGHGNLFVEYSVVLPMEVSGSFRSNLEKLFEPQRKIENIESGETHQEL</sequence>
<feature type="transmembrane region" description="Helical" evidence="7">
    <location>
        <begin position="76"/>
        <end position="97"/>
    </location>
</feature>
<dbReference type="InterPro" id="IPR001305">
    <property type="entry name" value="HSP_DnaJ_Cys-rich_dom"/>
</dbReference>
<dbReference type="InterPro" id="IPR044713">
    <property type="entry name" value="DNJA1/2-like"/>
</dbReference>
<feature type="zinc finger region" description="CR-type" evidence="6">
    <location>
        <begin position="218"/>
        <end position="301"/>
    </location>
</feature>
<dbReference type="PROSITE" id="PS50076">
    <property type="entry name" value="DNAJ_2"/>
    <property type="match status" value="1"/>
</dbReference>
<dbReference type="InterPro" id="IPR001623">
    <property type="entry name" value="DnaJ_domain"/>
</dbReference>
<reference evidence="10" key="1">
    <citation type="submission" date="2021-03" db="EMBL/GenBank/DDBJ databases">
        <title>Draft genome sequence of rust myrtle Austropuccinia psidii MF-1, a brazilian biotype.</title>
        <authorList>
            <person name="Quecine M.C."/>
            <person name="Pachon D.M.R."/>
            <person name="Bonatelli M.L."/>
            <person name="Correr F.H."/>
            <person name="Franceschini L.M."/>
            <person name="Leite T.F."/>
            <person name="Margarido G.R.A."/>
            <person name="Almeida C.A."/>
            <person name="Ferrarezi J.A."/>
            <person name="Labate C.A."/>
        </authorList>
    </citation>
    <scope>NUCLEOTIDE SEQUENCE</scope>
    <source>
        <strain evidence="10">MF-1</strain>
    </source>
</reference>
<keyword evidence="5" id="KW-0143">Chaperone</keyword>
<dbReference type="CDD" id="cd10719">
    <property type="entry name" value="DnaJ_zf"/>
    <property type="match status" value="1"/>
</dbReference>
<organism evidence="10 11">
    <name type="scientific">Austropuccinia psidii MF-1</name>
    <dbReference type="NCBI Taxonomy" id="1389203"/>
    <lineage>
        <taxon>Eukaryota</taxon>
        <taxon>Fungi</taxon>
        <taxon>Dikarya</taxon>
        <taxon>Basidiomycota</taxon>
        <taxon>Pucciniomycotina</taxon>
        <taxon>Pucciniomycetes</taxon>
        <taxon>Pucciniales</taxon>
        <taxon>Sphaerophragmiaceae</taxon>
        <taxon>Austropuccinia</taxon>
    </lineage>
</organism>
<dbReference type="InterPro" id="IPR012724">
    <property type="entry name" value="DnaJ"/>
</dbReference>
<dbReference type="GO" id="GO:0009408">
    <property type="term" value="P:response to heat"/>
    <property type="evidence" value="ECO:0007669"/>
    <property type="project" value="InterPro"/>
</dbReference>
<dbReference type="Gene3D" id="1.10.287.110">
    <property type="entry name" value="DnaJ domain"/>
    <property type="match status" value="1"/>
</dbReference>
<dbReference type="SMART" id="SM00271">
    <property type="entry name" value="DnaJ"/>
    <property type="match status" value="1"/>
</dbReference>
<dbReference type="InterPro" id="IPR036410">
    <property type="entry name" value="HSP_DnaJ_Cys-rich_dom_sf"/>
</dbReference>
<feature type="domain" description="CR-type" evidence="9">
    <location>
        <begin position="218"/>
        <end position="301"/>
    </location>
</feature>
<dbReference type="GO" id="GO:0005524">
    <property type="term" value="F:ATP binding"/>
    <property type="evidence" value="ECO:0007669"/>
    <property type="project" value="InterPro"/>
</dbReference>
<dbReference type="Gene3D" id="2.60.260.20">
    <property type="entry name" value="Urease metallochaperone UreE, N-terminal domain"/>
    <property type="match status" value="2"/>
</dbReference>
<dbReference type="Pfam" id="PF00226">
    <property type="entry name" value="DnaJ"/>
    <property type="match status" value="1"/>
</dbReference>
<dbReference type="FunFam" id="2.60.260.20:FF:000013">
    <property type="entry name" value="DnaJ subfamily B member 11"/>
    <property type="match status" value="1"/>
</dbReference>
<dbReference type="InterPro" id="IPR002939">
    <property type="entry name" value="DnaJ_C"/>
</dbReference>
<dbReference type="SUPFAM" id="SSF46565">
    <property type="entry name" value="Chaperone J-domain"/>
    <property type="match status" value="1"/>
</dbReference>
<dbReference type="OrthoDB" id="550424at2759"/>
<accession>A0A9Q3GER5</accession>
<protein>
    <submittedName>
        <fullName evidence="10">Uncharacterized protein</fullName>
    </submittedName>
</protein>
<dbReference type="Gene3D" id="2.10.230.10">
    <property type="entry name" value="Heat shock protein DnaJ, cysteine-rich domain"/>
    <property type="match status" value="1"/>
</dbReference>
<evidence type="ECO:0000256" key="5">
    <source>
        <dbReference type="ARBA" id="ARBA00023186"/>
    </source>
</evidence>
<evidence type="ECO:0000256" key="4">
    <source>
        <dbReference type="ARBA" id="ARBA00022833"/>
    </source>
</evidence>
<dbReference type="EMBL" id="AVOT02000832">
    <property type="protein sequence ID" value="MBW0464619.1"/>
    <property type="molecule type" value="Genomic_DNA"/>
</dbReference>
<evidence type="ECO:0000256" key="2">
    <source>
        <dbReference type="ARBA" id="ARBA00022737"/>
    </source>
</evidence>
<dbReference type="SUPFAM" id="SSF57938">
    <property type="entry name" value="DnaJ/Hsp40 cysteine-rich domain"/>
    <property type="match status" value="1"/>
</dbReference>
<proteinExistence type="inferred from homology"/>
<keyword evidence="7" id="KW-1133">Transmembrane helix</keyword>
<keyword evidence="2" id="KW-0677">Repeat</keyword>
<dbReference type="PANTHER" id="PTHR43888">
    <property type="entry name" value="DNAJ-LIKE-2, ISOFORM A-RELATED"/>
    <property type="match status" value="1"/>
</dbReference>
<evidence type="ECO:0000259" key="8">
    <source>
        <dbReference type="PROSITE" id="PS50076"/>
    </source>
</evidence>
<evidence type="ECO:0000256" key="1">
    <source>
        <dbReference type="ARBA" id="ARBA00022723"/>
    </source>
</evidence>
<dbReference type="HAMAP" id="MF_01152">
    <property type="entry name" value="DnaJ"/>
    <property type="match status" value="1"/>
</dbReference>
<keyword evidence="7" id="KW-0472">Membrane</keyword>
<dbReference type="CDD" id="cd10747">
    <property type="entry name" value="DnaJ_C"/>
    <property type="match status" value="1"/>
</dbReference>
<evidence type="ECO:0000256" key="3">
    <source>
        <dbReference type="ARBA" id="ARBA00022771"/>
    </source>
</evidence>
<evidence type="ECO:0000256" key="7">
    <source>
        <dbReference type="SAM" id="Phobius"/>
    </source>
</evidence>
<evidence type="ECO:0000313" key="10">
    <source>
        <dbReference type="EMBL" id="MBW0464619.1"/>
    </source>
</evidence>
<name>A0A9Q3GER5_9BASI</name>
<dbReference type="Pfam" id="PF01556">
    <property type="entry name" value="DnaJ_C"/>
    <property type="match status" value="1"/>
</dbReference>
<gene>
    <name evidence="10" type="ORF">O181_004334</name>
</gene>
<evidence type="ECO:0000256" key="6">
    <source>
        <dbReference type="PROSITE-ProRule" id="PRU00546"/>
    </source>
</evidence>
<dbReference type="SUPFAM" id="SSF49493">
    <property type="entry name" value="HSP40/DnaJ peptide-binding domain"/>
    <property type="match status" value="2"/>
</dbReference>
<keyword evidence="4 6" id="KW-0862">Zinc</keyword>
<dbReference type="CDD" id="cd06257">
    <property type="entry name" value="DnaJ"/>
    <property type="match status" value="1"/>
</dbReference>
<dbReference type="PROSITE" id="PS51188">
    <property type="entry name" value="ZF_CR"/>
    <property type="match status" value="1"/>
</dbReference>
<dbReference type="FunFam" id="2.10.230.10:FF:000002">
    <property type="entry name" value="Molecular chaperone DnaJ"/>
    <property type="match status" value="1"/>
</dbReference>
<dbReference type="GO" id="GO:0051082">
    <property type="term" value="F:unfolded protein binding"/>
    <property type="evidence" value="ECO:0007669"/>
    <property type="project" value="InterPro"/>
</dbReference>
<dbReference type="InterPro" id="IPR036869">
    <property type="entry name" value="J_dom_sf"/>
</dbReference>
<keyword evidence="3 6" id="KW-0863">Zinc-finger</keyword>
<evidence type="ECO:0000313" key="11">
    <source>
        <dbReference type="Proteomes" id="UP000765509"/>
    </source>
</evidence>
<keyword evidence="1 6" id="KW-0479">Metal-binding</keyword>
<comment type="caution">
    <text evidence="10">The sequence shown here is derived from an EMBL/GenBank/DDBJ whole genome shotgun (WGS) entry which is preliminary data.</text>
</comment>
<dbReference type="InterPro" id="IPR008971">
    <property type="entry name" value="HSP40/DnaJ_pept-bd"/>
</dbReference>
<feature type="domain" description="J" evidence="8">
    <location>
        <begin position="98"/>
        <end position="163"/>
    </location>
</feature>
<dbReference type="Pfam" id="PF00684">
    <property type="entry name" value="DnaJ_CXXCXGXG"/>
    <property type="match status" value="1"/>
</dbReference>
<dbReference type="GO" id="GO:0030544">
    <property type="term" value="F:Hsp70 protein binding"/>
    <property type="evidence" value="ECO:0007669"/>
    <property type="project" value="InterPro"/>
</dbReference>
<dbReference type="PRINTS" id="PR00625">
    <property type="entry name" value="JDOMAIN"/>
</dbReference>
<keyword evidence="7" id="KW-0812">Transmembrane</keyword>
<dbReference type="GO" id="GO:0006457">
    <property type="term" value="P:protein folding"/>
    <property type="evidence" value="ECO:0007669"/>
    <property type="project" value="InterPro"/>
</dbReference>
<evidence type="ECO:0000259" key="9">
    <source>
        <dbReference type="PROSITE" id="PS51188"/>
    </source>
</evidence>
<dbReference type="AlphaFoldDB" id="A0A9Q3GER5"/>
<dbReference type="Proteomes" id="UP000765509">
    <property type="component" value="Unassembled WGS sequence"/>
</dbReference>
<keyword evidence="11" id="KW-1185">Reference proteome</keyword>